<accession>A0ABT5TX79</accession>
<proteinExistence type="predicted"/>
<protein>
    <submittedName>
        <fullName evidence="2">TadE/TadG family type IV pilus assembly protein</fullName>
    </submittedName>
</protein>
<sequence length="77" mass="8066">MEFVLVSTLLLLLVGAVIQLAMILHVRNTLVDCAGEGARYAALQGHGPASGVERTRTLISSALSPGYAESVNARTTN</sequence>
<keyword evidence="3" id="KW-1185">Reference proteome</keyword>
<dbReference type="Pfam" id="PF07811">
    <property type="entry name" value="TadE"/>
    <property type="match status" value="1"/>
</dbReference>
<evidence type="ECO:0000313" key="2">
    <source>
        <dbReference type="EMBL" id="MDD9205481.1"/>
    </source>
</evidence>
<reference evidence="2" key="1">
    <citation type="submission" date="2023-02" db="EMBL/GenBank/DDBJ databases">
        <title>Georgenia sp.10Sc9-8, isolated from a soil sample collected from the Taklamakan desert.</title>
        <authorList>
            <person name="Liu S."/>
        </authorList>
    </citation>
    <scope>NUCLEOTIDE SEQUENCE</scope>
    <source>
        <strain evidence="2">10Sc9-8</strain>
    </source>
</reference>
<organism evidence="2 3">
    <name type="scientific">Georgenia halotolerans</name>
    <dbReference type="NCBI Taxonomy" id="3028317"/>
    <lineage>
        <taxon>Bacteria</taxon>
        <taxon>Bacillati</taxon>
        <taxon>Actinomycetota</taxon>
        <taxon>Actinomycetes</taxon>
        <taxon>Micrococcales</taxon>
        <taxon>Bogoriellaceae</taxon>
        <taxon>Georgenia</taxon>
    </lineage>
</organism>
<name>A0ABT5TX79_9MICO</name>
<dbReference type="EMBL" id="JARACI010000513">
    <property type="protein sequence ID" value="MDD9205481.1"/>
    <property type="molecule type" value="Genomic_DNA"/>
</dbReference>
<comment type="caution">
    <text evidence="2">The sequence shown here is derived from an EMBL/GenBank/DDBJ whole genome shotgun (WGS) entry which is preliminary data.</text>
</comment>
<dbReference type="Proteomes" id="UP001165561">
    <property type="component" value="Unassembled WGS sequence"/>
</dbReference>
<evidence type="ECO:0000259" key="1">
    <source>
        <dbReference type="Pfam" id="PF07811"/>
    </source>
</evidence>
<evidence type="ECO:0000313" key="3">
    <source>
        <dbReference type="Proteomes" id="UP001165561"/>
    </source>
</evidence>
<dbReference type="InterPro" id="IPR012495">
    <property type="entry name" value="TadE-like_dom"/>
</dbReference>
<feature type="non-terminal residue" evidence="2">
    <location>
        <position position="77"/>
    </location>
</feature>
<feature type="domain" description="TadE-like" evidence="1">
    <location>
        <begin position="2"/>
        <end position="39"/>
    </location>
</feature>
<gene>
    <name evidence="2" type="ORF">PU560_03235</name>
</gene>